<dbReference type="AlphaFoldDB" id="A0A0N0P488"/>
<feature type="compositionally biased region" description="Polar residues" evidence="2">
    <location>
        <begin position="58"/>
        <end position="76"/>
    </location>
</feature>
<dbReference type="PANTHER" id="PTHR46518">
    <property type="entry name" value="COILED-COIL DOMAIN-CONTAINING PROTEIN 151"/>
    <property type="match status" value="1"/>
</dbReference>
<dbReference type="OrthoDB" id="267226at2759"/>
<reference evidence="3 4" key="1">
    <citation type="journal article" date="2015" name="PLoS Pathog.">
        <title>Leptomonas seymouri: Adaptations to the Dixenous Life Cycle Analyzed by Genome Sequencing, Transcriptome Profiling and Co-infection with Leishmania donovani.</title>
        <authorList>
            <person name="Kraeva N."/>
            <person name="Butenko A."/>
            <person name="Hlavacova J."/>
            <person name="Kostygov A."/>
            <person name="Myskova J."/>
            <person name="Grybchuk D."/>
            <person name="Lestinova T."/>
            <person name="Votypka J."/>
            <person name="Volf P."/>
            <person name="Opperdoes F."/>
            <person name="Flegontov P."/>
            <person name="Lukes J."/>
            <person name="Yurchenko V."/>
        </authorList>
    </citation>
    <scope>NUCLEOTIDE SEQUENCE [LARGE SCALE GENOMIC DNA]</scope>
    <source>
        <strain evidence="3 4">ATCC 30220</strain>
    </source>
</reference>
<comment type="caution">
    <text evidence="3">The sequence shown here is derived from an EMBL/GenBank/DDBJ whole genome shotgun (WGS) entry which is preliminary data.</text>
</comment>
<dbReference type="EMBL" id="LJSK01000250">
    <property type="protein sequence ID" value="KPI84547.1"/>
    <property type="molecule type" value="Genomic_DNA"/>
</dbReference>
<organism evidence="3 4">
    <name type="scientific">Leptomonas seymouri</name>
    <dbReference type="NCBI Taxonomy" id="5684"/>
    <lineage>
        <taxon>Eukaryota</taxon>
        <taxon>Discoba</taxon>
        <taxon>Euglenozoa</taxon>
        <taxon>Kinetoplastea</taxon>
        <taxon>Metakinetoplastina</taxon>
        <taxon>Trypanosomatida</taxon>
        <taxon>Trypanosomatidae</taxon>
        <taxon>Leishmaniinae</taxon>
        <taxon>Leptomonas</taxon>
    </lineage>
</organism>
<evidence type="ECO:0000256" key="2">
    <source>
        <dbReference type="SAM" id="MobiDB-lite"/>
    </source>
</evidence>
<dbReference type="GO" id="GO:0036158">
    <property type="term" value="P:outer dynein arm assembly"/>
    <property type="evidence" value="ECO:0007669"/>
    <property type="project" value="InterPro"/>
</dbReference>
<feature type="region of interest" description="Disordered" evidence="2">
    <location>
        <begin position="855"/>
        <end position="907"/>
    </location>
</feature>
<evidence type="ECO:0000313" key="3">
    <source>
        <dbReference type="EMBL" id="KPI84547.1"/>
    </source>
</evidence>
<feature type="region of interest" description="Disordered" evidence="2">
    <location>
        <begin position="1"/>
        <end position="105"/>
    </location>
</feature>
<feature type="compositionally biased region" description="Gly residues" evidence="2">
    <location>
        <begin position="822"/>
        <end position="834"/>
    </location>
</feature>
<dbReference type="OMA" id="CDDNATL"/>
<feature type="coiled-coil region" evidence="1">
    <location>
        <begin position="197"/>
        <end position="228"/>
    </location>
</feature>
<feature type="coiled-coil region" evidence="1">
    <location>
        <begin position="340"/>
        <end position="410"/>
    </location>
</feature>
<dbReference type="GO" id="GO:0097542">
    <property type="term" value="C:ciliary tip"/>
    <property type="evidence" value="ECO:0007669"/>
    <property type="project" value="TreeGrafter"/>
</dbReference>
<proteinExistence type="predicted"/>
<dbReference type="VEuPathDB" id="TriTrypDB:Lsey_0250_0110"/>
<feature type="compositionally biased region" description="Basic and acidic residues" evidence="2">
    <location>
        <begin position="880"/>
        <end position="907"/>
    </location>
</feature>
<name>A0A0N0P488_LEPSE</name>
<evidence type="ECO:0000256" key="1">
    <source>
        <dbReference type="SAM" id="Coils"/>
    </source>
</evidence>
<dbReference type="Proteomes" id="UP000038009">
    <property type="component" value="Unassembled WGS sequence"/>
</dbReference>
<dbReference type="PANTHER" id="PTHR46518:SF1">
    <property type="entry name" value="OUTER DYNEIN ARM-DOCKING COMPLEX SUBUNIT 3"/>
    <property type="match status" value="1"/>
</dbReference>
<feature type="region of interest" description="Disordered" evidence="2">
    <location>
        <begin position="806"/>
        <end position="841"/>
    </location>
</feature>
<accession>A0A0N0P488</accession>
<gene>
    <name evidence="3" type="ORF">ABL78_6409</name>
</gene>
<dbReference type="InterPro" id="IPR033192">
    <property type="entry name" value="ODAD3"/>
</dbReference>
<keyword evidence="4" id="KW-1185">Reference proteome</keyword>
<dbReference type="GO" id="GO:0036064">
    <property type="term" value="C:ciliary basal body"/>
    <property type="evidence" value="ECO:0007669"/>
    <property type="project" value="TreeGrafter"/>
</dbReference>
<keyword evidence="1" id="KW-0175">Coiled coil</keyword>
<sequence>MSSASATVGVGPTSSSKHVASIHAQFRNPSAGKRTSSASERRLPLHPSSPPSAHSNRCRSASSSGITGSNARTAGTSRGDAGKPSRAASANAARHGGGNPTTAHAGHDVAYLYQQLQDALQQVTRVEAERQQRRVQCRRQLRAYCNDNATLRNIIQAGEIRRRDAAIAVTDGASANAGRAHSIGTRKGSASVTEAELEVVEQRIHLARRRHNRLAHELRVNNAALKKEEEAQAMVAEEADAPLDPASLLMGANRPVYLRMMRLEHGLNEVLRKQSTVGVVSKNYCYHLRALSEEAEQYDVQHRMLESELNDRHRDHLQLLELYDTARAAYSSTVDARTALQESSEKMRHAKEKALQQKRKEVEKELAGTQLQERRVVDLQQQLEEEAQLLEAAENTKSELEKQRWNVRNALTLLQTTSSARNSTDGGAGQAASSTADERITAFETAFRDMMRAANVDTMDKLVEFYETEMEQQCKLQDDLDNLRATRAALQQDTQQLRERLKQTVHCVGAGTCFGVAGSAATSPSLREKWKGASAASPLMEREMEVFLKEEKEALAAQVSENEQNHLLLREVAERMNQLAALVAEYRPDVRLPAIRISPALSKRSSTLPLHAAVLVQKLLALASDATSRNSLKEATAALSVIPNAGVKSSGSDNSRRDGAVPVISSSQLVIPANNRRVPLANERGRRGCGSGDGASFGGGRGHISADVAGISSSAARALLNASEHPAVCLSDSRDTWGGAGGMPGGGALKVNPRRRSSVNTGVGFFEGQDEDDSEDAQLATVAAFHPSSGRVLDFDLDSSDDSDGYRMSNSLSDHMRHGDLTEGGGAATEGGEGGAKEALFLPRGRRSLVKASVGGRSVGSAHGPASGAATVADDDQEDPLCRDEVKKMSEIIQERRRRDAEAEARR</sequence>
<protein>
    <submittedName>
        <fullName evidence="3">Uncharacterized protein</fullName>
    </submittedName>
</protein>
<evidence type="ECO:0000313" key="4">
    <source>
        <dbReference type="Proteomes" id="UP000038009"/>
    </source>
</evidence>
<feature type="compositionally biased region" description="Polar residues" evidence="2">
    <location>
        <begin position="1"/>
        <end position="18"/>
    </location>
</feature>
<dbReference type="GO" id="GO:0003341">
    <property type="term" value="P:cilium movement"/>
    <property type="evidence" value="ECO:0007669"/>
    <property type="project" value="InterPro"/>
</dbReference>
<dbReference type="GO" id="GO:0035253">
    <property type="term" value="C:ciliary rootlet"/>
    <property type="evidence" value="ECO:0007669"/>
    <property type="project" value="TreeGrafter"/>
</dbReference>